<feature type="non-terminal residue" evidence="2">
    <location>
        <position position="126"/>
    </location>
</feature>
<dbReference type="Proteomes" id="UP001057375">
    <property type="component" value="Unassembled WGS sequence"/>
</dbReference>
<keyword evidence="3" id="KW-1185">Reference proteome</keyword>
<feature type="compositionally biased region" description="Basic and acidic residues" evidence="1">
    <location>
        <begin position="35"/>
        <end position="71"/>
    </location>
</feature>
<reference evidence="2" key="1">
    <citation type="submission" date="2022-03" db="EMBL/GenBank/DDBJ databases">
        <title>Draft genome sequence of Aduncisulcus paluster, a free-living microaerophilic Fornicata.</title>
        <authorList>
            <person name="Yuyama I."/>
            <person name="Kume K."/>
            <person name="Tamura T."/>
            <person name="Inagaki Y."/>
            <person name="Hashimoto T."/>
        </authorList>
    </citation>
    <scope>NUCLEOTIDE SEQUENCE</scope>
    <source>
        <strain evidence="2">NY0171</strain>
    </source>
</reference>
<evidence type="ECO:0000256" key="1">
    <source>
        <dbReference type="SAM" id="MobiDB-lite"/>
    </source>
</evidence>
<organism evidence="2 3">
    <name type="scientific">Aduncisulcus paluster</name>
    <dbReference type="NCBI Taxonomy" id="2918883"/>
    <lineage>
        <taxon>Eukaryota</taxon>
        <taxon>Metamonada</taxon>
        <taxon>Carpediemonas-like organisms</taxon>
        <taxon>Aduncisulcus</taxon>
    </lineage>
</organism>
<evidence type="ECO:0000313" key="3">
    <source>
        <dbReference type="Proteomes" id="UP001057375"/>
    </source>
</evidence>
<comment type="caution">
    <text evidence="2">The sequence shown here is derived from an EMBL/GenBank/DDBJ whole genome shotgun (WGS) entry which is preliminary data.</text>
</comment>
<dbReference type="EMBL" id="BQXS01007319">
    <property type="protein sequence ID" value="GKT27121.1"/>
    <property type="molecule type" value="Genomic_DNA"/>
</dbReference>
<name>A0ABQ5K3K4_9EUKA</name>
<proteinExistence type="predicted"/>
<accession>A0ABQ5K3K4</accession>
<feature type="region of interest" description="Disordered" evidence="1">
    <location>
        <begin position="31"/>
        <end position="71"/>
    </location>
</feature>
<evidence type="ECO:0000313" key="2">
    <source>
        <dbReference type="EMBL" id="GKT27121.1"/>
    </source>
</evidence>
<protein>
    <submittedName>
        <fullName evidence="2">Uncharacterized protein</fullName>
    </submittedName>
</protein>
<sequence length="126" mass="14829">MNKEADFLSRNIASVAKQAETIEEEAMEKNLMIDNRSKEKELDKRKEDHIEDYSREETKEENEGKKMTKEEKTQALLNRHNQRHDGKLALIKFAKENGWKGKDVEEEAKKISKECIICQKLRKPEP</sequence>
<gene>
    <name evidence="2" type="ORF">ADUPG1_004734</name>
</gene>